<gene>
    <name evidence="1" type="ORF">CEXT_652931</name>
</gene>
<sequence>MADNMWHTTFSKVLQYTPTFTITIDHRFVIDLDSSGTPTGWQISDIWKLGGEDRARKKGASSDVAVRQNTPSVGLEDMGKKVRNFKVITQKNTKLWWQNATNRSKLGWQNAPSRSKM</sequence>
<name>A0AAV4XPT4_CAEEX</name>
<comment type="caution">
    <text evidence="1">The sequence shown here is derived from an EMBL/GenBank/DDBJ whole genome shotgun (WGS) entry which is preliminary data.</text>
</comment>
<dbReference type="EMBL" id="BPLR01000748">
    <property type="protein sequence ID" value="GIY97177.1"/>
    <property type="molecule type" value="Genomic_DNA"/>
</dbReference>
<dbReference type="AlphaFoldDB" id="A0AAV4XPT4"/>
<evidence type="ECO:0000313" key="1">
    <source>
        <dbReference type="EMBL" id="GIY97177.1"/>
    </source>
</evidence>
<protein>
    <submittedName>
        <fullName evidence="1">Uncharacterized protein</fullName>
    </submittedName>
</protein>
<accession>A0AAV4XPT4</accession>
<evidence type="ECO:0000313" key="2">
    <source>
        <dbReference type="Proteomes" id="UP001054945"/>
    </source>
</evidence>
<dbReference type="Proteomes" id="UP001054945">
    <property type="component" value="Unassembled WGS sequence"/>
</dbReference>
<reference evidence="1 2" key="1">
    <citation type="submission" date="2021-06" db="EMBL/GenBank/DDBJ databases">
        <title>Caerostris extrusa draft genome.</title>
        <authorList>
            <person name="Kono N."/>
            <person name="Arakawa K."/>
        </authorList>
    </citation>
    <scope>NUCLEOTIDE SEQUENCE [LARGE SCALE GENOMIC DNA]</scope>
</reference>
<organism evidence="1 2">
    <name type="scientific">Caerostris extrusa</name>
    <name type="common">Bark spider</name>
    <name type="synonym">Caerostris bankana</name>
    <dbReference type="NCBI Taxonomy" id="172846"/>
    <lineage>
        <taxon>Eukaryota</taxon>
        <taxon>Metazoa</taxon>
        <taxon>Ecdysozoa</taxon>
        <taxon>Arthropoda</taxon>
        <taxon>Chelicerata</taxon>
        <taxon>Arachnida</taxon>
        <taxon>Araneae</taxon>
        <taxon>Araneomorphae</taxon>
        <taxon>Entelegynae</taxon>
        <taxon>Araneoidea</taxon>
        <taxon>Araneidae</taxon>
        <taxon>Caerostris</taxon>
    </lineage>
</organism>
<keyword evidence="2" id="KW-1185">Reference proteome</keyword>
<proteinExistence type="predicted"/>